<reference evidence="3" key="1">
    <citation type="submission" date="2013-09" db="EMBL/GenBank/DDBJ databases">
        <title>The Genome Sequence of Anopheles culicifacies species A.</title>
        <authorList>
            <consortium name="The Broad Institute Genomics Platform"/>
            <person name="Neafsey D.E."/>
            <person name="Besansky N."/>
            <person name="Howell P."/>
            <person name="Walton C."/>
            <person name="Young S.K."/>
            <person name="Zeng Q."/>
            <person name="Gargeya S."/>
            <person name="Fitzgerald M."/>
            <person name="Haas B."/>
            <person name="Abouelleil A."/>
            <person name="Allen A.W."/>
            <person name="Alvarado L."/>
            <person name="Arachchi H.M."/>
            <person name="Berlin A.M."/>
            <person name="Chapman S.B."/>
            <person name="Gainer-Dewar J."/>
            <person name="Goldberg J."/>
            <person name="Griggs A."/>
            <person name="Gujja S."/>
            <person name="Hansen M."/>
            <person name="Howarth C."/>
            <person name="Imamovic A."/>
            <person name="Ireland A."/>
            <person name="Larimer J."/>
            <person name="McCowan C."/>
            <person name="Murphy C."/>
            <person name="Pearson M."/>
            <person name="Poon T.W."/>
            <person name="Priest M."/>
            <person name="Roberts A."/>
            <person name="Saif S."/>
            <person name="Shea T."/>
            <person name="Sisk P."/>
            <person name="Sykes S."/>
            <person name="Wortman J."/>
            <person name="Nusbaum C."/>
            <person name="Birren B."/>
        </authorList>
    </citation>
    <scope>NUCLEOTIDE SEQUENCE [LARGE SCALE GENOMIC DNA]</scope>
    <source>
        <strain evidence="3">A-37</strain>
    </source>
</reference>
<feature type="transmembrane region" description="Helical" evidence="1">
    <location>
        <begin position="66"/>
        <end position="87"/>
    </location>
</feature>
<evidence type="ECO:0000313" key="3">
    <source>
        <dbReference type="Proteomes" id="UP000075883"/>
    </source>
</evidence>
<accession>A0A182LZ80</accession>
<proteinExistence type="predicted"/>
<sequence length="121" mass="13175">MLSIIGKKRTHGLHTCGRDIHGYTRHHRYNTETRIRLRDITTLAGMRVHHMPAAARDRADYSPPGLALLLAGTAGTTLVAAVVLVSVTRRNAIRSGSVCTVSPNRLRGAVSLRNTVDTVVK</sequence>
<dbReference type="EnsemblMetazoa" id="ACUA005534-RA">
    <property type="protein sequence ID" value="ACUA005534-PA"/>
    <property type="gene ID" value="ACUA005534"/>
</dbReference>
<evidence type="ECO:0000256" key="1">
    <source>
        <dbReference type="SAM" id="Phobius"/>
    </source>
</evidence>
<protein>
    <submittedName>
        <fullName evidence="2">Uncharacterized protein</fullName>
    </submittedName>
</protein>
<dbReference type="VEuPathDB" id="VectorBase:ACUA005534"/>
<dbReference type="EMBL" id="AXCM01000371">
    <property type="status" value="NOT_ANNOTATED_CDS"/>
    <property type="molecule type" value="Genomic_DNA"/>
</dbReference>
<reference evidence="2" key="2">
    <citation type="submission" date="2020-05" db="UniProtKB">
        <authorList>
            <consortium name="EnsemblMetazoa"/>
        </authorList>
    </citation>
    <scope>IDENTIFICATION</scope>
    <source>
        <strain evidence="2">A-37</strain>
    </source>
</reference>
<keyword evidence="1" id="KW-0472">Membrane</keyword>
<dbReference type="Proteomes" id="UP000075883">
    <property type="component" value="Unassembled WGS sequence"/>
</dbReference>
<organism evidence="2 3">
    <name type="scientific">Anopheles culicifacies</name>
    <dbReference type="NCBI Taxonomy" id="139723"/>
    <lineage>
        <taxon>Eukaryota</taxon>
        <taxon>Metazoa</taxon>
        <taxon>Ecdysozoa</taxon>
        <taxon>Arthropoda</taxon>
        <taxon>Hexapoda</taxon>
        <taxon>Insecta</taxon>
        <taxon>Pterygota</taxon>
        <taxon>Neoptera</taxon>
        <taxon>Endopterygota</taxon>
        <taxon>Diptera</taxon>
        <taxon>Nematocera</taxon>
        <taxon>Culicoidea</taxon>
        <taxon>Culicidae</taxon>
        <taxon>Anophelinae</taxon>
        <taxon>Anopheles</taxon>
        <taxon>culicifacies species complex</taxon>
    </lineage>
</organism>
<evidence type="ECO:0000313" key="2">
    <source>
        <dbReference type="EnsemblMetazoa" id="ACUA005534-PA"/>
    </source>
</evidence>
<keyword evidence="1" id="KW-1133">Transmembrane helix</keyword>
<keyword evidence="3" id="KW-1185">Reference proteome</keyword>
<dbReference type="AlphaFoldDB" id="A0A182LZ80"/>
<keyword evidence="1" id="KW-0812">Transmembrane</keyword>
<name>A0A182LZ80_9DIPT</name>